<name>A0A2N0NN15_9GLOM</name>
<proteinExistence type="predicted"/>
<dbReference type="AlphaFoldDB" id="A0A2N0NN15"/>
<gene>
    <name evidence="1" type="ORF">RhiirA5_435714</name>
</gene>
<dbReference type="Proteomes" id="UP000232722">
    <property type="component" value="Unassembled WGS sequence"/>
</dbReference>
<evidence type="ECO:0008006" key="3">
    <source>
        <dbReference type="Google" id="ProtNLM"/>
    </source>
</evidence>
<reference evidence="1 2" key="1">
    <citation type="submission" date="2016-04" db="EMBL/GenBank/DDBJ databases">
        <title>Genome analyses suggest a sexual origin of heterokaryosis in a supposedly ancient asexual fungus.</title>
        <authorList>
            <person name="Ropars J."/>
            <person name="Sedzielewska K."/>
            <person name="Noel J."/>
            <person name="Charron P."/>
            <person name="Farinelli L."/>
            <person name="Marton T."/>
            <person name="Kruger M."/>
            <person name="Pelin A."/>
            <person name="Brachmann A."/>
            <person name="Corradi N."/>
        </authorList>
    </citation>
    <scope>NUCLEOTIDE SEQUENCE [LARGE SCALE GENOMIC DNA]</scope>
    <source>
        <strain evidence="1 2">A5</strain>
    </source>
</reference>
<evidence type="ECO:0000313" key="2">
    <source>
        <dbReference type="Proteomes" id="UP000232722"/>
    </source>
</evidence>
<sequence>MLSASPILSNTVDAFHFTSLLSSYIDYIVDWNLTWFALKFEPTHDAFFTFEHALWHHTFKFKLFLDELPTLEKLKRTRPDLYMNELTCCSCIDCMEDLMHLFMCKRRHLSMQQTLQSYQNHLISKLQEAGKLADIDPTPFITKLSSLSYWSFFSTNWSSYALVRGLSTQAFHQLISRFIYPKKFCDEGYRCHS</sequence>
<protein>
    <recommendedName>
        <fullName evidence="3">Reverse transcriptase zinc-binding domain-containing protein</fullName>
    </recommendedName>
</protein>
<comment type="caution">
    <text evidence="1">The sequence shown here is derived from an EMBL/GenBank/DDBJ whole genome shotgun (WGS) entry which is preliminary data.</text>
</comment>
<dbReference type="EMBL" id="LLXJ01004295">
    <property type="protein sequence ID" value="PKB95968.1"/>
    <property type="molecule type" value="Genomic_DNA"/>
</dbReference>
<accession>A0A2N0NN15</accession>
<reference evidence="1 2" key="2">
    <citation type="submission" date="2017-09" db="EMBL/GenBank/DDBJ databases">
        <title>Extensive intraspecific genome diversity in a model arbuscular mycorrhizal fungus.</title>
        <authorList>
            <person name="Chen E.C."/>
            <person name="Morin E."/>
            <person name="Beaudet D."/>
            <person name="Noel J."/>
            <person name="Ndikumana S."/>
            <person name="Charron P."/>
            <person name="St-Onge C."/>
            <person name="Giorgi J."/>
            <person name="Grigoriev I.V."/>
            <person name="Roux C."/>
            <person name="Martin F.M."/>
            <person name="Corradi N."/>
        </authorList>
    </citation>
    <scope>NUCLEOTIDE SEQUENCE [LARGE SCALE GENOMIC DNA]</scope>
    <source>
        <strain evidence="1 2">A5</strain>
    </source>
</reference>
<organism evidence="1 2">
    <name type="scientific">Rhizophagus irregularis</name>
    <dbReference type="NCBI Taxonomy" id="588596"/>
    <lineage>
        <taxon>Eukaryota</taxon>
        <taxon>Fungi</taxon>
        <taxon>Fungi incertae sedis</taxon>
        <taxon>Mucoromycota</taxon>
        <taxon>Glomeromycotina</taxon>
        <taxon>Glomeromycetes</taxon>
        <taxon>Glomerales</taxon>
        <taxon>Glomeraceae</taxon>
        <taxon>Rhizophagus</taxon>
    </lineage>
</organism>
<evidence type="ECO:0000313" key="1">
    <source>
        <dbReference type="EMBL" id="PKB95968.1"/>
    </source>
</evidence>